<dbReference type="PROSITE" id="PS00908">
    <property type="entry name" value="MR_MLE_1"/>
    <property type="match status" value="1"/>
</dbReference>
<dbReference type="SUPFAM" id="SSF51604">
    <property type="entry name" value="Enolase C-terminal domain-like"/>
    <property type="match status" value="1"/>
</dbReference>
<dbReference type="InterPro" id="IPR029017">
    <property type="entry name" value="Enolase-like_N"/>
</dbReference>
<dbReference type="InterPro" id="IPR029065">
    <property type="entry name" value="Enolase_C-like"/>
</dbReference>
<dbReference type="InterPro" id="IPR018110">
    <property type="entry name" value="Mandel_Rmase/mucon_lact_enz_CS"/>
</dbReference>
<dbReference type="RefSeq" id="WP_104519539.1">
    <property type="nucleotide sequence ID" value="NZ_NHRY01000146.1"/>
</dbReference>
<keyword evidence="3" id="KW-0460">Magnesium</keyword>
<evidence type="ECO:0000313" key="5">
    <source>
        <dbReference type="EMBL" id="PPQ33425.1"/>
    </source>
</evidence>
<protein>
    <submittedName>
        <fullName evidence="5">Mandelate racemase</fullName>
    </submittedName>
</protein>
<dbReference type="GO" id="GO:0016836">
    <property type="term" value="F:hydro-lyase activity"/>
    <property type="evidence" value="ECO:0007669"/>
    <property type="project" value="TreeGrafter"/>
</dbReference>
<reference evidence="5 6" key="1">
    <citation type="journal article" date="2018" name="Arch. Microbiol.">
        <title>New insights into the metabolic potential of the phototrophic purple bacterium Rhodopila globiformis DSM 161(T) from its draft genome sequence and evidence for a vanadium-dependent nitrogenase.</title>
        <authorList>
            <person name="Imhoff J.F."/>
            <person name="Rahn T."/>
            <person name="Kunzel S."/>
            <person name="Neulinger S.C."/>
        </authorList>
    </citation>
    <scope>NUCLEOTIDE SEQUENCE [LARGE SCALE GENOMIC DNA]</scope>
    <source>
        <strain evidence="5 6">DSM 161</strain>
    </source>
</reference>
<dbReference type="SUPFAM" id="SSF54826">
    <property type="entry name" value="Enolase N-terminal domain-like"/>
    <property type="match status" value="1"/>
</dbReference>
<sequence length="364" mass="38629">MRAEAKIGRVHAAAFKVPTDGPEADGTLAWSETVIVIVQAEAGGETGLGYTYGASQGAGLVNEKLASLLKDGDAFDVGAAHRHMRQHVRNMGASGIAATAISAVDTALWDLKAKLLGLPLARLLGMVRSSVPVYGSGGFTNYDDGRLRDQLAGWVRRDGCQWVKMKIGSDPDRDPERIAAARSAIGSAGLFVDANGALSRKRALALAEHCAAQGVRWFEEPVSSDDLEGLRLLRDRMPAAVEVAAGEYAWNLDDIRRMLQAGAVDVQQADATRCGGVSGFLGAGTLCEAHHIDLSGHCAPSVHCHVACAVPRLRHLEYFHDHVRLESMLFDGAARAHDGVITPDLSRPGLGLTLKAADAARYAL</sequence>
<gene>
    <name evidence="5" type="ORF">CCS01_14395</name>
</gene>
<keyword evidence="2" id="KW-0479">Metal-binding</keyword>
<name>A0A2S6NFK2_RHOGL</name>
<proteinExistence type="predicted"/>
<dbReference type="AlphaFoldDB" id="A0A2S6NFK2"/>
<feature type="domain" description="Mandelate racemase/muconate lactonizing enzyme C-terminal" evidence="4">
    <location>
        <begin position="144"/>
        <end position="240"/>
    </location>
</feature>
<evidence type="ECO:0000256" key="3">
    <source>
        <dbReference type="ARBA" id="ARBA00022842"/>
    </source>
</evidence>
<dbReference type="Gene3D" id="3.20.20.120">
    <property type="entry name" value="Enolase-like C-terminal domain"/>
    <property type="match status" value="1"/>
</dbReference>
<organism evidence="5 6">
    <name type="scientific">Rhodopila globiformis</name>
    <name type="common">Rhodopseudomonas globiformis</name>
    <dbReference type="NCBI Taxonomy" id="1071"/>
    <lineage>
        <taxon>Bacteria</taxon>
        <taxon>Pseudomonadati</taxon>
        <taxon>Pseudomonadota</taxon>
        <taxon>Alphaproteobacteria</taxon>
        <taxon>Acetobacterales</taxon>
        <taxon>Acetobacteraceae</taxon>
        <taxon>Rhodopila</taxon>
    </lineage>
</organism>
<dbReference type="EMBL" id="NHRY01000146">
    <property type="protein sequence ID" value="PPQ33425.1"/>
    <property type="molecule type" value="Genomic_DNA"/>
</dbReference>
<dbReference type="Pfam" id="PF02746">
    <property type="entry name" value="MR_MLE_N"/>
    <property type="match status" value="1"/>
</dbReference>
<evidence type="ECO:0000259" key="4">
    <source>
        <dbReference type="SMART" id="SM00922"/>
    </source>
</evidence>
<dbReference type="OrthoDB" id="7511553at2"/>
<dbReference type="Pfam" id="PF13378">
    <property type="entry name" value="MR_MLE_C"/>
    <property type="match status" value="1"/>
</dbReference>
<dbReference type="InterPro" id="IPR036849">
    <property type="entry name" value="Enolase-like_C_sf"/>
</dbReference>
<dbReference type="SMART" id="SM00922">
    <property type="entry name" value="MR_MLE"/>
    <property type="match status" value="1"/>
</dbReference>
<dbReference type="GO" id="GO:0009063">
    <property type="term" value="P:amino acid catabolic process"/>
    <property type="evidence" value="ECO:0007669"/>
    <property type="project" value="InterPro"/>
</dbReference>
<keyword evidence="6" id="KW-1185">Reference proteome</keyword>
<dbReference type="PANTHER" id="PTHR13794">
    <property type="entry name" value="ENOLASE SUPERFAMILY, MANDELATE RACEMASE"/>
    <property type="match status" value="1"/>
</dbReference>
<dbReference type="InterPro" id="IPR046945">
    <property type="entry name" value="RHMD-like"/>
</dbReference>
<dbReference type="SFLD" id="SFLDS00001">
    <property type="entry name" value="Enolase"/>
    <property type="match status" value="1"/>
</dbReference>
<dbReference type="Proteomes" id="UP000239724">
    <property type="component" value="Unassembled WGS sequence"/>
</dbReference>
<dbReference type="CDD" id="cd03328">
    <property type="entry name" value="MR_like_3"/>
    <property type="match status" value="1"/>
</dbReference>
<dbReference type="GO" id="GO:0000287">
    <property type="term" value="F:magnesium ion binding"/>
    <property type="evidence" value="ECO:0007669"/>
    <property type="project" value="TreeGrafter"/>
</dbReference>
<dbReference type="GO" id="GO:0016052">
    <property type="term" value="P:carbohydrate catabolic process"/>
    <property type="evidence" value="ECO:0007669"/>
    <property type="project" value="TreeGrafter"/>
</dbReference>
<dbReference type="PANTHER" id="PTHR13794:SF58">
    <property type="entry name" value="MITOCHONDRIAL ENOLASE SUPERFAMILY MEMBER 1"/>
    <property type="match status" value="1"/>
</dbReference>
<dbReference type="InterPro" id="IPR013341">
    <property type="entry name" value="Mandelate_racemase_N_dom"/>
</dbReference>
<evidence type="ECO:0000313" key="6">
    <source>
        <dbReference type="Proteomes" id="UP000239724"/>
    </source>
</evidence>
<dbReference type="Gene3D" id="3.30.390.10">
    <property type="entry name" value="Enolase-like, N-terminal domain"/>
    <property type="match status" value="1"/>
</dbReference>
<evidence type="ECO:0000256" key="2">
    <source>
        <dbReference type="ARBA" id="ARBA00022723"/>
    </source>
</evidence>
<comment type="caution">
    <text evidence="5">The sequence shown here is derived from an EMBL/GenBank/DDBJ whole genome shotgun (WGS) entry which is preliminary data.</text>
</comment>
<accession>A0A2S6NFK2</accession>
<dbReference type="InterPro" id="IPR013342">
    <property type="entry name" value="Mandelate_racemase_C"/>
</dbReference>
<evidence type="ECO:0000256" key="1">
    <source>
        <dbReference type="ARBA" id="ARBA00001946"/>
    </source>
</evidence>
<comment type="cofactor">
    <cofactor evidence="1">
        <name>Mg(2+)</name>
        <dbReference type="ChEBI" id="CHEBI:18420"/>
    </cofactor>
</comment>
<dbReference type="SFLD" id="SFLDG00179">
    <property type="entry name" value="mandelate_racemase"/>
    <property type="match status" value="1"/>
</dbReference>